<organism evidence="2 3">
    <name type="scientific">Planctopirus limnophila (strain ATCC 43296 / DSM 3776 / IFAM 1008 / Mu 290)</name>
    <name type="common">Planctomyces limnophilus</name>
    <dbReference type="NCBI Taxonomy" id="521674"/>
    <lineage>
        <taxon>Bacteria</taxon>
        <taxon>Pseudomonadati</taxon>
        <taxon>Planctomycetota</taxon>
        <taxon>Planctomycetia</taxon>
        <taxon>Planctomycetales</taxon>
        <taxon>Planctomycetaceae</taxon>
        <taxon>Planctopirus</taxon>
    </lineage>
</organism>
<dbReference type="KEGG" id="plm:Plim_4262"/>
<keyword evidence="3" id="KW-1185">Reference proteome</keyword>
<keyword evidence="2" id="KW-0614">Plasmid</keyword>
<sequence length="112" mass="12694">MFAMRLALAMRRVDVDAMLDEMEPEDLREWQAFASIDPFDEERADLRNGILIANLGAMLAPFCGSHLAELRPVQFMPFSQQSDVISTEISEEQERLNWANLEAAVAMMSDSK</sequence>
<dbReference type="HOGENOM" id="CLU_2143518_0_0_0"/>
<name>D5SZE9_PLAL2</name>
<evidence type="ECO:0000313" key="3">
    <source>
        <dbReference type="Proteomes" id="UP000002220"/>
    </source>
</evidence>
<dbReference type="EMBL" id="CP001745">
    <property type="protein sequence ID" value="ADG70069.1"/>
    <property type="molecule type" value="Genomic_DNA"/>
</dbReference>
<geneLocation type="plasmid" evidence="2 3">
    <name>pPLIM01</name>
</geneLocation>
<dbReference type="Proteomes" id="UP000002220">
    <property type="component" value="Plasmid pPLIM01"/>
</dbReference>
<feature type="domain" description="Minor tail T" evidence="1">
    <location>
        <begin position="26"/>
        <end position="109"/>
    </location>
</feature>
<dbReference type="Pfam" id="PF06223">
    <property type="entry name" value="Phage_tail_T"/>
    <property type="match status" value="1"/>
</dbReference>
<evidence type="ECO:0000313" key="2">
    <source>
        <dbReference type="EMBL" id="ADG70069.1"/>
    </source>
</evidence>
<dbReference type="AlphaFoldDB" id="D5SZE9"/>
<protein>
    <recommendedName>
        <fullName evidence="1">Minor tail T domain-containing protein</fullName>
    </recommendedName>
</protein>
<accession>D5SZE9</accession>
<proteinExistence type="predicted"/>
<evidence type="ECO:0000259" key="1">
    <source>
        <dbReference type="Pfam" id="PF06223"/>
    </source>
</evidence>
<dbReference type="InterPro" id="IPR009350">
    <property type="entry name" value="Phage_tail_T"/>
</dbReference>
<reference evidence="2 3" key="1">
    <citation type="journal article" date="2010" name="Stand. Genomic Sci.">
        <title>Complete genome sequence of Planctomyces limnophilus type strain (Mu 290).</title>
        <authorList>
            <person name="Labutti K."/>
            <person name="Sikorski J."/>
            <person name="Schneider S."/>
            <person name="Nolan M."/>
            <person name="Lucas S."/>
            <person name="Glavina Del Rio T."/>
            <person name="Tice H."/>
            <person name="Cheng J.F."/>
            <person name="Goodwin L."/>
            <person name="Pitluck S."/>
            <person name="Liolios K."/>
            <person name="Ivanova N."/>
            <person name="Mavromatis K."/>
            <person name="Mikhailova N."/>
            <person name="Pati A."/>
            <person name="Chen A."/>
            <person name="Palaniappan K."/>
            <person name="Land M."/>
            <person name="Hauser L."/>
            <person name="Chang Y.J."/>
            <person name="Jeffries C.D."/>
            <person name="Tindall B.J."/>
            <person name="Rohde M."/>
            <person name="Goker M."/>
            <person name="Woyke T."/>
            <person name="Bristow J."/>
            <person name="Eisen J.A."/>
            <person name="Markowitz V."/>
            <person name="Hugenholtz P."/>
            <person name="Kyrpides N.C."/>
            <person name="Klenk H.P."/>
            <person name="Lapidus A."/>
        </authorList>
    </citation>
    <scope>NUCLEOTIDE SEQUENCE [LARGE SCALE GENOMIC DNA]</scope>
    <source>
        <strain evidence="3">ATCC 43296 / DSM 3776 / IFAM 1008 / 290</strain>
        <plasmid evidence="2 3">pPLIM01</plasmid>
    </source>
</reference>
<gene>
    <name evidence="2" type="ordered locus">Plim_4262</name>
</gene>
<dbReference type="RefSeq" id="WP_013112500.1">
    <property type="nucleotide sequence ID" value="NC_014149.1"/>
</dbReference>